<dbReference type="EMBL" id="SMJZ01000182">
    <property type="protein sequence ID" value="TDC00633.1"/>
    <property type="molecule type" value="Genomic_DNA"/>
</dbReference>
<dbReference type="OrthoDB" id="9804622at2"/>
<evidence type="ECO:0000313" key="3">
    <source>
        <dbReference type="Proteomes" id="UP000295157"/>
    </source>
</evidence>
<name>A0A4R4N0U3_9ACTN</name>
<reference evidence="2 3" key="1">
    <citation type="submission" date="2019-02" db="EMBL/GenBank/DDBJ databases">
        <title>Draft genome sequences of novel Actinobacteria.</title>
        <authorList>
            <person name="Sahin N."/>
            <person name="Ay H."/>
            <person name="Saygin H."/>
        </authorList>
    </citation>
    <scope>NUCLEOTIDE SEQUENCE [LARGE SCALE GENOMIC DNA]</scope>
    <source>
        <strain evidence="2 3">KC201</strain>
    </source>
</reference>
<feature type="region of interest" description="Disordered" evidence="1">
    <location>
        <begin position="29"/>
        <end position="64"/>
    </location>
</feature>
<dbReference type="Proteomes" id="UP000295157">
    <property type="component" value="Unassembled WGS sequence"/>
</dbReference>
<evidence type="ECO:0000313" key="2">
    <source>
        <dbReference type="EMBL" id="TDC00633.1"/>
    </source>
</evidence>
<keyword evidence="3" id="KW-1185">Reference proteome</keyword>
<protein>
    <submittedName>
        <fullName evidence="2">Uncharacterized protein</fullName>
    </submittedName>
</protein>
<gene>
    <name evidence="2" type="ORF">E1267_34090</name>
</gene>
<organism evidence="2 3">
    <name type="scientific">Nonomuraea longispora</name>
    <dbReference type="NCBI Taxonomy" id="1848320"/>
    <lineage>
        <taxon>Bacteria</taxon>
        <taxon>Bacillati</taxon>
        <taxon>Actinomycetota</taxon>
        <taxon>Actinomycetes</taxon>
        <taxon>Streptosporangiales</taxon>
        <taxon>Streptosporangiaceae</taxon>
        <taxon>Nonomuraea</taxon>
    </lineage>
</organism>
<comment type="caution">
    <text evidence="2">The sequence shown here is derived from an EMBL/GenBank/DDBJ whole genome shotgun (WGS) entry which is preliminary data.</text>
</comment>
<dbReference type="AlphaFoldDB" id="A0A4R4N0U3"/>
<sequence>MIRYWFVPDECFRACSDYHRAWTSRGLPAPRHRDDLRRQRGGPRLDITLDGHSRRVASPTRQPV</sequence>
<accession>A0A4R4N0U3</accession>
<evidence type="ECO:0000256" key="1">
    <source>
        <dbReference type="SAM" id="MobiDB-lite"/>
    </source>
</evidence>
<proteinExistence type="predicted"/>
<dbReference type="RefSeq" id="WP_132338787.1">
    <property type="nucleotide sequence ID" value="NZ_SMJZ01000182.1"/>
</dbReference>